<feature type="compositionally biased region" description="Pro residues" evidence="1">
    <location>
        <begin position="242"/>
        <end position="251"/>
    </location>
</feature>
<evidence type="ECO:0000256" key="2">
    <source>
        <dbReference type="SAM" id="Phobius"/>
    </source>
</evidence>
<dbReference type="Proteomes" id="UP001142462">
    <property type="component" value="Unassembled WGS sequence"/>
</dbReference>
<evidence type="ECO:0008006" key="5">
    <source>
        <dbReference type="Google" id="ProtNLM"/>
    </source>
</evidence>
<feature type="transmembrane region" description="Helical" evidence="2">
    <location>
        <begin position="119"/>
        <end position="136"/>
    </location>
</feature>
<feature type="compositionally biased region" description="Low complexity" evidence="1">
    <location>
        <begin position="167"/>
        <end position="191"/>
    </location>
</feature>
<feature type="compositionally biased region" description="Low complexity" evidence="1">
    <location>
        <begin position="207"/>
        <end position="220"/>
    </location>
</feature>
<keyword evidence="4" id="KW-1185">Reference proteome</keyword>
<evidence type="ECO:0000313" key="3">
    <source>
        <dbReference type="EMBL" id="GLJ60491.1"/>
    </source>
</evidence>
<protein>
    <recommendedName>
        <fullName evidence="5">Large exoprotein</fullName>
    </recommendedName>
</protein>
<comment type="caution">
    <text evidence="3">The sequence shown here is derived from an EMBL/GenBank/DDBJ whole genome shotgun (WGS) entry which is preliminary data.</text>
</comment>
<feature type="compositionally biased region" description="Pro residues" evidence="1">
    <location>
        <begin position="192"/>
        <end position="206"/>
    </location>
</feature>
<feature type="compositionally biased region" description="Pro residues" evidence="1">
    <location>
        <begin position="221"/>
        <end position="235"/>
    </location>
</feature>
<reference evidence="3" key="1">
    <citation type="journal article" date="2014" name="Int. J. Syst. Evol. Microbiol.">
        <title>Complete genome sequence of Corynebacterium casei LMG S-19264T (=DSM 44701T), isolated from a smear-ripened cheese.</title>
        <authorList>
            <consortium name="US DOE Joint Genome Institute (JGI-PGF)"/>
            <person name="Walter F."/>
            <person name="Albersmeier A."/>
            <person name="Kalinowski J."/>
            <person name="Ruckert C."/>
        </authorList>
    </citation>
    <scope>NUCLEOTIDE SEQUENCE</scope>
    <source>
        <strain evidence="3">VKM Ac-1020</strain>
    </source>
</reference>
<organism evidence="3 4">
    <name type="scientific">Microbacterium barkeri</name>
    <dbReference type="NCBI Taxonomy" id="33917"/>
    <lineage>
        <taxon>Bacteria</taxon>
        <taxon>Bacillati</taxon>
        <taxon>Actinomycetota</taxon>
        <taxon>Actinomycetes</taxon>
        <taxon>Micrococcales</taxon>
        <taxon>Microbacteriaceae</taxon>
        <taxon>Microbacterium</taxon>
    </lineage>
</organism>
<keyword evidence="2" id="KW-0472">Membrane</keyword>
<feature type="transmembrane region" description="Helical" evidence="2">
    <location>
        <begin position="74"/>
        <end position="107"/>
    </location>
</feature>
<name>A0A9W6LVM3_9MICO</name>
<gene>
    <name evidence="3" type="ORF">GCM10017576_06200</name>
</gene>
<evidence type="ECO:0000313" key="4">
    <source>
        <dbReference type="Proteomes" id="UP001142462"/>
    </source>
</evidence>
<sequence>MYDDVYGPDSSAILALAGLFAFFGLLIGVVFYVLGSWFLMKIFDKAGVQGRWRAWVPVYNMMVFFKLGDLSPWLVLYGLGGALLLSWIGIGYVFSLAIAVLSAMAAYRVGLKLQKEGAWVVLYVFLSLVWLGINAFDKSRWNPNVAPATWAGNGFLGDRTVWDGVPTQPAAAPGYGQAAPAYGQPAAGQPGAYPPPPAPGAYPPPADATGAFPPAGDAPGACPPPPGGTTPPAPPAGDDRPPAPPAPPAQP</sequence>
<feature type="region of interest" description="Disordered" evidence="1">
    <location>
        <begin position="167"/>
        <end position="251"/>
    </location>
</feature>
<dbReference type="RefSeq" id="WP_271172223.1">
    <property type="nucleotide sequence ID" value="NZ_BSEJ01000002.1"/>
</dbReference>
<accession>A0A9W6LVM3</accession>
<reference evidence="3" key="2">
    <citation type="submission" date="2023-01" db="EMBL/GenBank/DDBJ databases">
        <authorList>
            <person name="Sun Q."/>
            <person name="Evtushenko L."/>
        </authorList>
    </citation>
    <scope>NUCLEOTIDE SEQUENCE</scope>
    <source>
        <strain evidence="3">VKM Ac-1020</strain>
    </source>
</reference>
<feature type="transmembrane region" description="Helical" evidence="2">
    <location>
        <begin position="12"/>
        <end position="40"/>
    </location>
</feature>
<keyword evidence="2" id="KW-0812">Transmembrane</keyword>
<proteinExistence type="predicted"/>
<dbReference type="EMBL" id="BSEJ01000002">
    <property type="protein sequence ID" value="GLJ60491.1"/>
    <property type="molecule type" value="Genomic_DNA"/>
</dbReference>
<evidence type="ECO:0000256" key="1">
    <source>
        <dbReference type="SAM" id="MobiDB-lite"/>
    </source>
</evidence>
<feature type="transmembrane region" description="Helical" evidence="2">
    <location>
        <begin position="52"/>
        <end position="68"/>
    </location>
</feature>
<keyword evidence="2" id="KW-1133">Transmembrane helix</keyword>
<dbReference type="AlphaFoldDB" id="A0A9W6LVM3"/>